<dbReference type="InterPro" id="IPR006089">
    <property type="entry name" value="Acyl-CoA_DH_CS"/>
</dbReference>
<evidence type="ECO:0000313" key="26">
    <source>
        <dbReference type="Proteomes" id="UP000887572"/>
    </source>
</evidence>
<keyword evidence="6 22" id="KW-0274">FAD</keyword>
<keyword evidence="9" id="KW-0443">Lipid metabolism</keyword>
<dbReference type="InterPro" id="IPR046373">
    <property type="entry name" value="Acyl-CoA_Oxase/DH_mid-dom_sf"/>
</dbReference>
<dbReference type="InterPro" id="IPR006091">
    <property type="entry name" value="Acyl-CoA_Oxase/DH_mid-dom"/>
</dbReference>
<dbReference type="Gene3D" id="1.10.540.10">
    <property type="entry name" value="Acyl-CoA dehydrogenase/oxidase, N-terminal domain"/>
    <property type="match status" value="1"/>
</dbReference>
<dbReference type="Gene3D" id="1.20.140.10">
    <property type="entry name" value="Butyryl-CoA Dehydrogenase, subunit A, domain 3"/>
    <property type="match status" value="1"/>
</dbReference>
<dbReference type="FunFam" id="1.20.140.10:FF:000002">
    <property type="entry name" value="Acyl-CoA dehydrogenase short/branched chain"/>
    <property type="match status" value="1"/>
</dbReference>
<dbReference type="InterPro" id="IPR009075">
    <property type="entry name" value="AcylCo_DH/oxidase_C"/>
</dbReference>
<keyword evidence="5 22" id="KW-0285">Flavoprotein</keyword>
<dbReference type="SUPFAM" id="SSF56645">
    <property type="entry name" value="Acyl-CoA dehydrogenase NM domain-like"/>
    <property type="match status" value="1"/>
</dbReference>
<dbReference type="PROSITE" id="PS00072">
    <property type="entry name" value="ACYL_COA_DH_1"/>
    <property type="match status" value="1"/>
</dbReference>
<feature type="domain" description="Acyl-CoA oxidase/dehydrogenase middle" evidence="24">
    <location>
        <begin position="153"/>
        <end position="198"/>
    </location>
</feature>
<comment type="catalytic activity">
    <reaction evidence="21">
        <text>2-methylpropanoyl-CoA + oxidized [electron-transfer flavoprotein] + H(+) = 2-methylpropenoyl-CoA + reduced [electron-transfer flavoprotein]</text>
        <dbReference type="Rhea" id="RHEA:44180"/>
        <dbReference type="Rhea" id="RHEA-COMP:10685"/>
        <dbReference type="Rhea" id="RHEA-COMP:10686"/>
        <dbReference type="ChEBI" id="CHEBI:15378"/>
        <dbReference type="ChEBI" id="CHEBI:57338"/>
        <dbReference type="ChEBI" id="CHEBI:57692"/>
        <dbReference type="ChEBI" id="CHEBI:58307"/>
        <dbReference type="ChEBI" id="CHEBI:62500"/>
    </reaction>
    <physiologicalReaction direction="left-to-right" evidence="21">
        <dbReference type="Rhea" id="RHEA:44181"/>
    </physiologicalReaction>
</comment>
<dbReference type="GO" id="GO:0006631">
    <property type="term" value="P:fatty acid metabolic process"/>
    <property type="evidence" value="ECO:0007669"/>
    <property type="project" value="UniProtKB-KW"/>
</dbReference>
<evidence type="ECO:0000256" key="15">
    <source>
        <dbReference type="ARBA" id="ARBA00048235"/>
    </source>
</evidence>
<dbReference type="InterPro" id="IPR013786">
    <property type="entry name" value="AcylCoA_DH/ox_N"/>
</dbReference>
<comment type="cofactor">
    <cofactor evidence="1 22">
        <name>FAD</name>
        <dbReference type="ChEBI" id="CHEBI:57692"/>
    </cofactor>
</comment>
<evidence type="ECO:0000256" key="16">
    <source>
        <dbReference type="ARBA" id="ARBA00048307"/>
    </source>
</evidence>
<comment type="similarity">
    <text evidence="3 22">Belongs to the acyl-CoA dehydrogenase family.</text>
</comment>
<comment type="catalytic activity">
    <reaction evidence="17">
        <text>(2R)-2-methylbutanoyl-CoA + oxidized [electron-transfer flavoprotein] + H(+) = ethylacryloyl-CoA + reduced [electron-transfer flavoprotein]</text>
        <dbReference type="Rhea" id="RHEA:65296"/>
        <dbReference type="Rhea" id="RHEA-COMP:10685"/>
        <dbReference type="Rhea" id="RHEA-COMP:10686"/>
        <dbReference type="ChEBI" id="CHEBI:15378"/>
        <dbReference type="ChEBI" id="CHEBI:57692"/>
        <dbReference type="ChEBI" id="CHEBI:58307"/>
        <dbReference type="ChEBI" id="CHEBI:156439"/>
        <dbReference type="ChEBI" id="CHEBI:156440"/>
    </reaction>
    <physiologicalReaction direction="left-to-right" evidence="17">
        <dbReference type="Rhea" id="RHEA:65297"/>
    </physiologicalReaction>
</comment>
<dbReference type="PANTHER" id="PTHR43884">
    <property type="entry name" value="ACYL-COA DEHYDROGENASE"/>
    <property type="match status" value="1"/>
</dbReference>
<reference evidence="27" key="1">
    <citation type="submission" date="2022-11" db="UniProtKB">
        <authorList>
            <consortium name="WormBaseParasite"/>
        </authorList>
    </citation>
    <scope>IDENTIFICATION</scope>
</reference>
<protein>
    <recommendedName>
        <fullName evidence="12">Short/branched chain specific acyl-CoA dehydrogenase, mitochondrial</fullName>
        <ecNumber evidence="11">1.3.8.5</ecNumber>
    </recommendedName>
    <alternativeName>
        <fullName evidence="14">2-methyl branched chain acyl-CoA dehydrogenase</fullName>
    </alternativeName>
    <alternativeName>
        <fullName evidence="13">2-methylbutyryl-coenzyme A dehydrogenase</fullName>
    </alternativeName>
</protein>
<dbReference type="InterPro" id="IPR036250">
    <property type="entry name" value="AcylCo_DH-like_C"/>
</dbReference>
<evidence type="ECO:0000256" key="13">
    <source>
        <dbReference type="ARBA" id="ARBA00041537"/>
    </source>
</evidence>
<dbReference type="GO" id="GO:0005739">
    <property type="term" value="C:mitochondrion"/>
    <property type="evidence" value="ECO:0007669"/>
    <property type="project" value="TreeGrafter"/>
</dbReference>
<dbReference type="WBParaSite" id="Gr19_v10_g7769.t1">
    <property type="protein sequence ID" value="Gr19_v10_g7769.t1"/>
    <property type="gene ID" value="Gr19_v10_g7769"/>
</dbReference>
<keyword evidence="7" id="KW-0276">Fatty acid metabolism</keyword>
<comment type="catalytic activity">
    <reaction evidence="20">
        <text>(2S)-2-methylbutanoyl-CoA + oxidized [electron-transfer flavoprotein] + H(+) = (2E)-2-methylbut-2-enoyl-CoA + reduced [electron-transfer flavoprotein]</text>
        <dbReference type="Rhea" id="RHEA:48256"/>
        <dbReference type="Rhea" id="RHEA-COMP:10685"/>
        <dbReference type="Rhea" id="RHEA-COMP:10686"/>
        <dbReference type="ChEBI" id="CHEBI:15378"/>
        <dbReference type="ChEBI" id="CHEBI:57337"/>
        <dbReference type="ChEBI" id="CHEBI:57692"/>
        <dbReference type="ChEBI" id="CHEBI:58307"/>
        <dbReference type="ChEBI" id="CHEBI:88166"/>
    </reaction>
    <physiologicalReaction direction="left-to-right" evidence="20">
        <dbReference type="Rhea" id="RHEA:48257"/>
    </physiologicalReaction>
</comment>
<evidence type="ECO:0000256" key="1">
    <source>
        <dbReference type="ARBA" id="ARBA00001974"/>
    </source>
</evidence>
<dbReference type="InterPro" id="IPR037069">
    <property type="entry name" value="AcylCoA_DH/ox_N_sf"/>
</dbReference>
<dbReference type="PIRSF" id="PIRSF016578">
    <property type="entry name" value="HsaA"/>
    <property type="match status" value="1"/>
</dbReference>
<dbReference type="Proteomes" id="UP000887572">
    <property type="component" value="Unplaced"/>
</dbReference>
<evidence type="ECO:0000256" key="4">
    <source>
        <dbReference type="ARBA" id="ARBA00011881"/>
    </source>
</evidence>
<dbReference type="GO" id="GO:0050660">
    <property type="term" value="F:flavin adenine dinucleotide binding"/>
    <property type="evidence" value="ECO:0007669"/>
    <property type="project" value="InterPro"/>
</dbReference>
<feature type="domain" description="Acyl-CoA dehydrogenase/oxidase C-terminal" evidence="23">
    <location>
        <begin position="222"/>
        <end position="369"/>
    </location>
</feature>
<evidence type="ECO:0000313" key="27">
    <source>
        <dbReference type="WBParaSite" id="Gr19_v10_g7769.t1"/>
    </source>
</evidence>
<dbReference type="Pfam" id="PF02771">
    <property type="entry name" value="Acyl-CoA_dh_N"/>
    <property type="match status" value="1"/>
</dbReference>
<dbReference type="PROSITE" id="PS00073">
    <property type="entry name" value="ACYL_COA_DH_2"/>
    <property type="match status" value="1"/>
</dbReference>
<dbReference type="FunFam" id="1.10.540.10:FF:000012">
    <property type="entry name" value="Acyl-CoA dehydrogenase short/branched chain"/>
    <property type="match status" value="1"/>
</dbReference>
<comment type="catalytic activity">
    <reaction evidence="16">
        <text>valproyl-CoA + oxidized [electron-transfer flavoprotein] + H(+) = (2E)-2-propylpent-2-enoyl-CoA + reduced [electron-transfer flavoprotein]</text>
        <dbReference type="Rhea" id="RHEA:65344"/>
        <dbReference type="Rhea" id="RHEA-COMP:10685"/>
        <dbReference type="Rhea" id="RHEA-COMP:10686"/>
        <dbReference type="ChEBI" id="CHEBI:15378"/>
        <dbReference type="ChEBI" id="CHEBI:57692"/>
        <dbReference type="ChEBI" id="CHEBI:58307"/>
        <dbReference type="ChEBI" id="CHEBI:156457"/>
        <dbReference type="ChEBI" id="CHEBI:156458"/>
    </reaction>
    <physiologicalReaction direction="left-to-right" evidence="16">
        <dbReference type="Rhea" id="RHEA:65345"/>
    </physiologicalReaction>
</comment>
<dbReference type="Pfam" id="PF02770">
    <property type="entry name" value="Acyl-CoA_dh_M"/>
    <property type="match status" value="1"/>
</dbReference>
<keyword evidence="26" id="KW-1185">Reference proteome</keyword>
<proteinExistence type="inferred from homology"/>
<evidence type="ECO:0000256" key="12">
    <source>
        <dbReference type="ARBA" id="ARBA00039850"/>
    </source>
</evidence>
<dbReference type="InterPro" id="IPR009100">
    <property type="entry name" value="AcylCoA_DH/oxidase_NM_dom_sf"/>
</dbReference>
<evidence type="ECO:0000256" key="3">
    <source>
        <dbReference type="ARBA" id="ARBA00009347"/>
    </source>
</evidence>
<evidence type="ECO:0000256" key="19">
    <source>
        <dbReference type="ARBA" id="ARBA00049192"/>
    </source>
</evidence>
<evidence type="ECO:0000256" key="2">
    <source>
        <dbReference type="ARBA" id="ARBA00005198"/>
    </source>
</evidence>
<evidence type="ECO:0000256" key="14">
    <source>
        <dbReference type="ARBA" id="ARBA00042821"/>
    </source>
</evidence>
<dbReference type="SUPFAM" id="SSF47203">
    <property type="entry name" value="Acyl-CoA dehydrogenase C-terminal domain-like"/>
    <property type="match status" value="1"/>
</dbReference>
<evidence type="ECO:0000256" key="7">
    <source>
        <dbReference type="ARBA" id="ARBA00022832"/>
    </source>
</evidence>
<evidence type="ECO:0000256" key="9">
    <source>
        <dbReference type="ARBA" id="ARBA00023098"/>
    </source>
</evidence>
<evidence type="ECO:0000256" key="22">
    <source>
        <dbReference type="RuleBase" id="RU362125"/>
    </source>
</evidence>
<dbReference type="EC" id="1.3.8.5" evidence="11"/>
<accession>A0A914I940</accession>
<dbReference type="PANTHER" id="PTHR43884:SF1">
    <property type="entry name" value="SHORT_BRANCHED CHAIN SPECIFIC ACYL-COA DEHYDROGENASE, MITOCHONDRIAL"/>
    <property type="match status" value="1"/>
</dbReference>
<evidence type="ECO:0000256" key="20">
    <source>
        <dbReference type="ARBA" id="ARBA00049552"/>
    </source>
</evidence>
<dbReference type="Gene3D" id="2.40.110.10">
    <property type="entry name" value="Butyryl-CoA Dehydrogenase, subunit A, domain 2"/>
    <property type="match status" value="1"/>
</dbReference>
<dbReference type="Pfam" id="PF00441">
    <property type="entry name" value="Acyl-CoA_dh_1"/>
    <property type="match status" value="1"/>
</dbReference>
<keyword evidence="8 22" id="KW-0560">Oxidoreductase</keyword>
<evidence type="ECO:0000256" key="18">
    <source>
        <dbReference type="ARBA" id="ARBA00049096"/>
    </source>
</evidence>
<evidence type="ECO:0000259" key="23">
    <source>
        <dbReference type="Pfam" id="PF00441"/>
    </source>
</evidence>
<comment type="pathway">
    <text evidence="10">Amino-acid degradation; L-isoleucine degradation.</text>
</comment>
<evidence type="ECO:0000256" key="17">
    <source>
        <dbReference type="ARBA" id="ARBA00048592"/>
    </source>
</evidence>
<evidence type="ECO:0000256" key="10">
    <source>
        <dbReference type="ARBA" id="ARBA00037895"/>
    </source>
</evidence>
<evidence type="ECO:0000256" key="8">
    <source>
        <dbReference type="ARBA" id="ARBA00023002"/>
    </source>
</evidence>
<evidence type="ECO:0000256" key="11">
    <source>
        <dbReference type="ARBA" id="ARBA00039036"/>
    </source>
</evidence>
<organism evidence="26 27">
    <name type="scientific">Globodera rostochiensis</name>
    <name type="common">Golden nematode worm</name>
    <name type="synonym">Heterodera rostochiensis</name>
    <dbReference type="NCBI Taxonomy" id="31243"/>
    <lineage>
        <taxon>Eukaryota</taxon>
        <taxon>Metazoa</taxon>
        <taxon>Ecdysozoa</taxon>
        <taxon>Nematoda</taxon>
        <taxon>Chromadorea</taxon>
        <taxon>Rhabditida</taxon>
        <taxon>Tylenchina</taxon>
        <taxon>Tylenchomorpha</taxon>
        <taxon>Tylenchoidea</taxon>
        <taxon>Heteroderidae</taxon>
        <taxon>Heteroderinae</taxon>
        <taxon>Globodera</taxon>
    </lineage>
</organism>
<feature type="domain" description="Acyl-CoA dehydrogenase/oxidase N-terminal" evidence="25">
    <location>
        <begin position="38"/>
        <end position="146"/>
    </location>
</feature>
<evidence type="ECO:0000259" key="25">
    <source>
        <dbReference type="Pfam" id="PF02771"/>
    </source>
</evidence>
<comment type="catalytic activity">
    <reaction evidence="15">
        <text>2-methylbutanoyl-CoA + oxidized [electron-transfer flavoprotein] + H(+) = (2E)-2-methylbut-2-enoyl-CoA + reduced [electron-transfer flavoprotein]</text>
        <dbReference type="Rhea" id="RHEA:43780"/>
        <dbReference type="Rhea" id="RHEA-COMP:10685"/>
        <dbReference type="Rhea" id="RHEA-COMP:10686"/>
        <dbReference type="ChEBI" id="CHEBI:15378"/>
        <dbReference type="ChEBI" id="CHEBI:57336"/>
        <dbReference type="ChEBI" id="CHEBI:57337"/>
        <dbReference type="ChEBI" id="CHEBI:57692"/>
        <dbReference type="ChEBI" id="CHEBI:58307"/>
        <dbReference type="EC" id="1.3.8.5"/>
    </reaction>
    <physiologicalReaction direction="left-to-right" evidence="15">
        <dbReference type="Rhea" id="RHEA:43781"/>
    </physiologicalReaction>
</comment>
<dbReference type="GO" id="GO:0003853">
    <property type="term" value="F:short-chain 2-methyl fatty acyl-CoA dehydrogenase activity"/>
    <property type="evidence" value="ECO:0007669"/>
    <property type="project" value="UniProtKB-EC"/>
</dbReference>
<evidence type="ECO:0000256" key="5">
    <source>
        <dbReference type="ARBA" id="ARBA00022630"/>
    </source>
</evidence>
<evidence type="ECO:0000256" key="21">
    <source>
        <dbReference type="ARBA" id="ARBA00051903"/>
    </source>
</evidence>
<evidence type="ECO:0000256" key="6">
    <source>
        <dbReference type="ARBA" id="ARBA00022827"/>
    </source>
</evidence>
<name>A0A914I940_GLORO</name>
<evidence type="ECO:0000259" key="24">
    <source>
        <dbReference type="Pfam" id="PF02770"/>
    </source>
</evidence>
<comment type="subunit">
    <text evidence="4">Homotetramer.</text>
</comment>
<sequence length="376" mass="41792">MHRSVIFRQTRAFFGVSKNVMPRVSTETLPPPPLTQLSEEELALKQTVKQFSESIIRPLVREMDAKSEMDRRVVDGVFGNGLMGIEIQHKYGGPESSFFNVALVVEELAKVDPSVAVLVDVQNTLVAPLVIDCGTEEQKQKYLTRISKDWIGAFCLSEAGSGSDAFALKTVALPDGDDFLISGSKMWISNASFAKFFLGPKRRYLHFDEVRVQKSAILGEYGKGYKMAIECLNAGRIGIAAQMIGLAQGCFDQTVPYLQERKQFGQRIIDFQAVQHQLADLACDIEAARLLVYNAARLKEANLPFIKEAAIAKLFSSNVATKVTSKCLELMGGVGFTREFPIEKYYRDCKIGTIYEGTSNIQLNTIAKFIDTEYAH</sequence>
<dbReference type="AlphaFoldDB" id="A0A914I940"/>
<comment type="catalytic activity">
    <reaction evidence="18">
        <text>butanoyl-CoA + oxidized [electron-transfer flavoprotein] + H(+) = (2E)-butenoyl-CoA + reduced [electron-transfer flavoprotein]</text>
        <dbReference type="Rhea" id="RHEA:24004"/>
        <dbReference type="Rhea" id="RHEA-COMP:10685"/>
        <dbReference type="Rhea" id="RHEA-COMP:10686"/>
        <dbReference type="ChEBI" id="CHEBI:15378"/>
        <dbReference type="ChEBI" id="CHEBI:57332"/>
        <dbReference type="ChEBI" id="CHEBI:57371"/>
        <dbReference type="ChEBI" id="CHEBI:57692"/>
        <dbReference type="ChEBI" id="CHEBI:58307"/>
    </reaction>
    <physiologicalReaction direction="left-to-right" evidence="18">
        <dbReference type="Rhea" id="RHEA:24005"/>
    </physiologicalReaction>
</comment>
<comment type="catalytic activity">
    <reaction evidence="19">
        <text>hexanoyl-CoA + oxidized [electron-transfer flavoprotein] + H(+) = (2E)-hexenoyl-CoA + reduced [electron-transfer flavoprotein]</text>
        <dbReference type="Rhea" id="RHEA:43464"/>
        <dbReference type="Rhea" id="RHEA-COMP:10685"/>
        <dbReference type="Rhea" id="RHEA-COMP:10686"/>
        <dbReference type="ChEBI" id="CHEBI:15378"/>
        <dbReference type="ChEBI" id="CHEBI:57692"/>
        <dbReference type="ChEBI" id="CHEBI:58307"/>
        <dbReference type="ChEBI" id="CHEBI:62077"/>
        <dbReference type="ChEBI" id="CHEBI:62620"/>
    </reaction>
    <physiologicalReaction direction="left-to-right" evidence="19">
        <dbReference type="Rhea" id="RHEA:43465"/>
    </physiologicalReaction>
</comment>
<comment type="pathway">
    <text evidence="2">Lipid metabolism; mitochondrial fatty acid beta-oxidation.</text>
</comment>